<evidence type="ECO:0000313" key="1">
    <source>
        <dbReference type="EMBL" id="MPC35923.1"/>
    </source>
</evidence>
<accession>A0A5B7ESP5</accession>
<keyword evidence="2" id="KW-1185">Reference proteome</keyword>
<dbReference type="AlphaFoldDB" id="A0A5B7ESP5"/>
<name>A0A5B7ESP5_PORTR</name>
<evidence type="ECO:0000313" key="2">
    <source>
        <dbReference type="Proteomes" id="UP000324222"/>
    </source>
</evidence>
<dbReference type="Proteomes" id="UP000324222">
    <property type="component" value="Unassembled WGS sequence"/>
</dbReference>
<reference evidence="1 2" key="1">
    <citation type="submission" date="2019-05" db="EMBL/GenBank/DDBJ databases">
        <title>Another draft genome of Portunus trituberculatus and its Hox gene families provides insights of decapod evolution.</title>
        <authorList>
            <person name="Jeong J.-H."/>
            <person name="Song I."/>
            <person name="Kim S."/>
            <person name="Choi T."/>
            <person name="Kim D."/>
            <person name="Ryu S."/>
            <person name="Kim W."/>
        </authorList>
    </citation>
    <scope>NUCLEOTIDE SEQUENCE [LARGE SCALE GENOMIC DNA]</scope>
    <source>
        <tissue evidence="1">Muscle</tissue>
    </source>
</reference>
<organism evidence="1 2">
    <name type="scientific">Portunus trituberculatus</name>
    <name type="common">Swimming crab</name>
    <name type="synonym">Neptunus trituberculatus</name>
    <dbReference type="NCBI Taxonomy" id="210409"/>
    <lineage>
        <taxon>Eukaryota</taxon>
        <taxon>Metazoa</taxon>
        <taxon>Ecdysozoa</taxon>
        <taxon>Arthropoda</taxon>
        <taxon>Crustacea</taxon>
        <taxon>Multicrustacea</taxon>
        <taxon>Malacostraca</taxon>
        <taxon>Eumalacostraca</taxon>
        <taxon>Eucarida</taxon>
        <taxon>Decapoda</taxon>
        <taxon>Pleocyemata</taxon>
        <taxon>Brachyura</taxon>
        <taxon>Eubrachyura</taxon>
        <taxon>Portunoidea</taxon>
        <taxon>Portunidae</taxon>
        <taxon>Portuninae</taxon>
        <taxon>Portunus</taxon>
    </lineage>
</organism>
<protein>
    <submittedName>
        <fullName evidence="1">Uncharacterized protein</fullName>
    </submittedName>
</protein>
<dbReference type="EMBL" id="VSRR010003382">
    <property type="protein sequence ID" value="MPC35923.1"/>
    <property type="molecule type" value="Genomic_DNA"/>
</dbReference>
<sequence length="92" mass="10653">MLLLSHCLICLACSVPPEPRVPWMPLRIWKAYAAPVFCFALCISCLGRRGFFPQPRLAERIHVESSHVDKRRAWDQYVNNQVTKLPAYELRA</sequence>
<proteinExistence type="predicted"/>
<gene>
    <name evidence="1" type="ORF">E2C01_029362</name>
</gene>
<comment type="caution">
    <text evidence="1">The sequence shown here is derived from an EMBL/GenBank/DDBJ whole genome shotgun (WGS) entry which is preliminary data.</text>
</comment>